<dbReference type="AlphaFoldDB" id="A0AAV5S0M1"/>
<gene>
    <name evidence="2" type="ORF">DAKH74_040350</name>
</gene>
<feature type="compositionally biased region" description="Pro residues" evidence="1">
    <location>
        <begin position="136"/>
        <end position="152"/>
    </location>
</feature>
<feature type="compositionally biased region" description="Polar residues" evidence="1">
    <location>
        <begin position="1"/>
        <end position="11"/>
    </location>
</feature>
<dbReference type="Proteomes" id="UP001377567">
    <property type="component" value="Unassembled WGS sequence"/>
</dbReference>
<feature type="region of interest" description="Disordered" evidence="1">
    <location>
        <begin position="102"/>
        <end position="206"/>
    </location>
</feature>
<proteinExistence type="predicted"/>
<feature type="compositionally biased region" description="Basic and acidic residues" evidence="1">
    <location>
        <begin position="14"/>
        <end position="33"/>
    </location>
</feature>
<feature type="region of interest" description="Disordered" evidence="1">
    <location>
        <begin position="1"/>
        <end position="50"/>
    </location>
</feature>
<reference evidence="2 3" key="1">
    <citation type="journal article" date="2023" name="Elife">
        <title>Identification of key yeast species and microbe-microbe interactions impacting larval growth of Drosophila in the wild.</title>
        <authorList>
            <person name="Mure A."/>
            <person name="Sugiura Y."/>
            <person name="Maeda R."/>
            <person name="Honda K."/>
            <person name="Sakurai N."/>
            <person name="Takahashi Y."/>
            <person name="Watada M."/>
            <person name="Katoh T."/>
            <person name="Gotoh A."/>
            <person name="Gotoh Y."/>
            <person name="Taniguchi I."/>
            <person name="Nakamura K."/>
            <person name="Hayashi T."/>
            <person name="Katayama T."/>
            <person name="Uemura T."/>
            <person name="Hattori Y."/>
        </authorList>
    </citation>
    <scope>NUCLEOTIDE SEQUENCE [LARGE SCALE GENOMIC DNA]</scope>
    <source>
        <strain evidence="2 3">KH-74</strain>
    </source>
</reference>
<name>A0AAV5S0M1_MAUHU</name>
<dbReference type="EMBL" id="BTGD01000013">
    <property type="protein sequence ID" value="GMM57419.1"/>
    <property type="molecule type" value="Genomic_DNA"/>
</dbReference>
<organism evidence="2 3">
    <name type="scientific">Maudiozyma humilis</name>
    <name type="common">Sour dough yeast</name>
    <name type="synonym">Kazachstania humilis</name>
    <dbReference type="NCBI Taxonomy" id="51915"/>
    <lineage>
        <taxon>Eukaryota</taxon>
        <taxon>Fungi</taxon>
        <taxon>Dikarya</taxon>
        <taxon>Ascomycota</taxon>
        <taxon>Saccharomycotina</taxon>
        <taxon>Saccharomycetes</taxon>
        <taxon>Saccharomycetales</taxon>
        <taxon>Saccharomycetaceae</taxon>
        <taxon>Maudiozyma</taxon>
    </lineage>
</organism>
<protein>
    <submittedName>
        <fullName evidence="2">Uncharacterized protein</fullName>
    </submittedName>
</protein>
<comment type="caution">
    <text evidence="2">The sequence shown here is derived from an EMBL/GenBank/DDBJ whole genome shotgun (WGS) entry which is preliminary data.</text>
</comment>
<sequence>MPSPNRNTNAPRRTAAERDTHNREDPADNRADNSHNQGQHNRTRTRDTPRYLIRIHGIHGDHPDAPRSVFRYRIIPTSAAHRHHRVLQRQQQYHCTVTDMLERDTGGTPLEGNEEAETPLVWTEPSTPREREPLSTQPPSPLPHASPLPTNPRRPREDDVQPDTDTDTDAARPRSKRRRGNSAGTNRDEAGPPGQPPQQTEDDPLAWIVRGLLTWRPGGVPALPVEMHVDTAVSDGEADADSDTESDVWEEVGAALWSGRTHRSRRD</sequence>
<evidence type="ECO:0000256" key="1">
    <source>
        <dbReference type="SAM" id="MobiDB-lite"/>
    </source>
</evidence>
<accession>A0AAV5S0M1</accession>
<evidence type="ECO:0000313" key="2">
    <source>
        <dbReference type="EMBL" id="GMM57419.1"/>
    </source>
</evidence>
<keyword evidence="3" id="KW-1185">Reference proteome</keyword>
<evidence type="ECO:0000313" key="3">
    <source>
        <dbReference type="Proteomes" id="UP001377567"/>
    </source>
</evidence>